<dbReference type="NCBIfam" id="TIGR00741">
    <property type="entry name" value="yfiA"/>
    <property type="match status" value="1"/>
</dbReference>
<name>A0A7J7IP15_9RHOD</name>
<dbReference type="InterPro" id="IPR038416">
    <property type="entry name" value="Ribosom_S30AE_C_sf"/>
</dbReference>
<evidence type="ECO:0000256" key="3">
    <source>
        <dbReference type="SAM" id="MobiDB-lite"/>
    </source>
</evidence>
<keyword evidence="2" id="KW-0175">Coiled coil</keyword>
<dbReference type="CDD" id="cd00552">
    <property type="entry name" value="RaiA"/>
    <property type="match status" value="1"/>
</dbReference>
<evidence type="ECO:0000256" key="1">
    <source>
        <dbReference type="ARBA" id="ARBA00022845"/>
    </source>
</evidence>
<accession>A0A7J7IP15</accession>
<feature type="region of interest" description="Disordered" evidence="3">
    <location>
        <begin position="185"/>
        <end position="218"/>
    </location>
</feature>
<dbReference type="GO" id="GO:0022627">
    <property type="term" value="C:cytosolic small ribosomal subunit"/>
    <property type="evidence" value="ECO:0007669"/>
    <property type="project" value="TreeGrafter"/>
</dbReference>
<keyword evidence="1" id="KW-0810">Translation regulation</keyword>
<dbReference type="HAMAP" id="MF_00839">
    <property type="entry name" value="HPF"/>
    <property type="match status" value="1"/>
</dbReference>
<dbReference type="InterPro" id="IPR032528">
    <property type="entry name" value="Ribosom_S30AE_C"/>
</dbReference>
<dbReference type="EMBL" id="VWRR01000002">
    <property type="protein sequence ID" value="KAF6004885.1"/>
    <property type="molecule type" value="Genomic_DNA"/>
</dbReference>
<feature type="coiled-coil region" evidence="2">
    <location>
        <begin position="143"/>
        <end position="170"/>
    </location>
</feature>
<proteinExistence type="inferred from homology"/>
<dbReference type="Pfam" id="PF16321">
    <property type="entry name" value="Ribosom_S30AE_C"/>
    <property type="match status" value="1"/>
</dbReference>
<dbReference type="OrthoDB" id="10253151at2759"/>
<dbReference type="PANTHER" id="PTHR33231">
    <property type="entry name" value="30S RIBOSOMAL PROTEIN"/>
    <property type="match status" value="1"/>
</dbReference>
<dbReference type="GO" id="GO:0043024">
    <property type="term" value="F:ribosomal small subunit binding"/>
    <property type="evidence" value="ECO:0007669"/>
    <property type="project" value="TreeGrafter"/>
</dbReference>
<dbReference type="Proteomes" id="UP000530660">
    <property type="component" value="Unassembled WGS sequence"/>
</dbReference>
<dbReference type="Gene3D" id="3.30.160.100">
    <property type="entry name" value="Ribosome hibernation promotion factor-like"/>
    <property type="match status" value="1"/>
</dbReference>
<evidence type="ECO:0000259" key="4">
    <source>
        <dbReference type="Pfam" id="PF16321"/>
    </source>
</evidence>
<protein>
    <submittedName>
        <fullName evidence="5">Ribosomal protein</fullName>
    </submittedName>
</protein>
<comment type="caution">
    <text evidence="5">The sequence shown here is derived from an EMBL/GenBank/DDBJ whole genome shotgun (WGS) entry which is preliminary data.</text>
</comment>
<evidence type="ECO:0000256" key="2">
    <source>
        <dbReference type="SAM" id="Coils"/>
    </source>
</evidence>
<reference evidence="5 6" key="1">
    <citation type="journal article" date="2020" name="J. Phycol.">
        <title>Comparative genome analysis reveals Cyanidiococcus gen. nov., a new extremophilic red algal genus sister to Cyanidioschyzon (Cyanidioschyzonaceae, Rhodophyta).</title>
        <authorList>
            <person name="Liu S.-L."/>
            <person name="Chiang Y.-R."/>
            <person name="Yoon H.S."/>
            <person name="Fu H.-Y."/>
        </authorList>
    </citation>
    <scope>NUCLEOTIDE SEQUENCE [LARGE SCALE GENOMIC DNA]</scope>
    <source>
        <strain evidence="5 6">THAL066</strain>
    </source>
</reference>
<sequence>MAFIANVLLSRSVRSLSGPCSLIHGGRRGNELVWVTGPHQRRLSTSGAALARVGALSTLRLSLPTTTPITVTGDNIDLTDALRAHVVDKIGNVVEKFPGLVTRIEVHVSVAHNPRIKNAHDCEVTAHARGRVLRASMKTENMYASVDLAADKLKRTLRKYKERMQQHSSDGDLVEVAMAEDRRVRNMSPAVPAQSNERTRSPTAIDSSSTDDGIPYEGSKHRLEVESELEEMGVEPSREVVRKKRFPMPLQTVEEAVLCLDYIDHDFYVFRNADTGEVNVVYRRRHGGVGLIEPET</sequence>
<keyword evidence="5" id="KW-0689">Ribosomal protein</keyword>
<evidence type="ECO:0000313" key="5">
    <source>
        <dbReference type="EMBL" id="KAF6004885.1"/>
    </source>
</evidence>
<dbReference type="PANTHER" id="PTHR33231:SF1">
    <property type="entry name" value="30S RIBOSOMAL PROTEIN"/>
    <property type="match status" value="1"/>
</dbReference>
<dbReference type="InterPro" id="IPR003489">
    <property type="entry name" value="RHF/RaiA"/>
</dbReference>
<dbReference type="Pfam" id="PF02482">
    <property type="entry name" value="Ribosomal_S30AE"/>
    <property type="match status" value="1"/>
</dbReference>
<feature type="domain" description="Sigma 54 modulation/S30EA ribosomal protein C-terminal" evidence="4">
    <location>
        <begin position="237"/>
        <end position="291"/>
    </location>
</feature>
<dbReference type="Gene3D" id="3.30.505.50">
    <property type="entry name" value="Sigma 54 modulation/S30EA ribosomal protein, C-terminal domain"/>
    <property type="match status" value="1"/>
</dbReference>
<dbReference type="AlphaFoldDB" id="A0A7J7IP15"/>
<dbReference type="InterPro" id="IPR036567">
    <property type="entry name" value="RHF-like"/>
</dbReference>
<evidence type="ECO:0000313" key="6">
    <source>
        <dbReference type="Proteomes" id="UP000530660"/>
    </source>
</evidence>
<organism evidence="5 6">
    <name type="scientific">Cyanidiococcus yangmingshanensis</name>
    <dbReference type="NCBI Taxonomy" id="2690220"/>
    <lineage>
        <taxon>Eukaryota</taxon>
        <taxon>Rhodophyta</taxon>
        <taxon>Bangiophyceae</taxon>
        <taxon>Cyanidiales</taxon>
        <taxon>Cyanidiaceae</taxon>
        <taxon>Cyanidiococcus</taxon>
    </lineage>
</organism>
<dbReference type="InterPro" id="IPR050574">
    <property type="entry name" value="HPF/YfiA_ribosome-assoc"/>
</dbReference>
<gene>
    <name evidence="5" type="primary">PSRP-1</name>
    <name evidence="5" type="ORF">F1559_003638</name>
</gene>
<keyword evidence="6" id="KW-1185">Reference proteome</keyword>
<dbReference type="SUPFAM" id="SSF69754">
    <property type="entry name" value="Ribosome binding protein Y (YfiA homologue)"/>
    <property type="match status" value="1"/>
</dbReference>
<dbReference type="InterPro" id="IPR034694">
    <property type="entry name" value="HPF_long/plastid"/>
</dbReference>
<keyword evidence="5" id="KW-0687">Ribonucleoprotein</keyword>
<dbReference type="GO" id="GO:0045900">
    <property type="term" value="P:negative regulation of translational elongation"/>
    <property type="evidence" value="ECO:0007669"/>
    <property type="project" value="TreeGrafter"/>
</dbReference>
<feature type="compositionally biased region" description="Polar residues" evidence="3">
    <location>
        <begin position="193"/>
        <end position="211"/>
    </location>
</feature>